<dbReference type="PANTHER" id="PTHR22602">
    <property type="entry name" value="TRANSFERASE CAF17, MITOCHONDRIAL-RELATED"/>
    <property type="match status" value="1"/>
</dbReference>
<dbReference type="AlphaFoldDB" id="A0AAV9IT28"/>
<dbReference type="InterPro" id="IPR057460">
    <property type="entry name" value="CAF17_C"/>
</dbReference>
<dbReference type="InterPro" id="IPR045179">
    <property type="entry name" value="YgfZ/GcvT"/>
</dbReference>
<dbReference type="Pfam" id="PF25455">
    <property type="entry name" value="Beta-barrel_CAF17_C"/>
    <property type="match status" value="1"/>
</dbReference>
<evidence type="ECO:0000256" key="3">
    <source>
        <dbReference type="ARBA" id="ARBA00023128"/>
    </source>
</evidence>
<evidence type="ECO:0000313" key="6">
    <source>
        <dbReference type="Proteomes" id="UP001301350"/>
    </source>
</evidence>
<keyword evidence="6" id="KW-1185">Reference proteome</keyword>
<keyword evidence="3" id="KW-0496">Mitochondrion</keyword>
<dbReference type="GO" id="GO:0016226">
    <property type="term" value="P:iron-sulfur cluster assembly"/>
    <property type="evidence" value="ECO:0007669"/>
    <property type="project" value="TreeGrafter"/>
</dbReference>
<feature type="domain" description="CAF17 C-terminal" evidence="4">
    <location>
        <begin position="338"/>
        <end position="383"/>
    </location>
</feature>
<evidence type="ECO:0000313" key="5">
    <source>
        <dbReference type="EMBL" id="KAK4535309.1"/>
    </source>
</evidence>
<dbReference type="EMBL" id="JANCYW010000004">
    <property type="protein sequence ID" value="KAK4535309.1"/>
    <property type="molecule type" value="Genomic_DNA"/>
</dbReference>
<comment type="subcellular location">
    <subcellularLocation>
        <location evidence="1">Mitochondrion</location>
    </subcellularLocation>
</comment>
<comment type="caution">
    <text evidence="5">The sequence shown here is derived from an EMBL/GenBank/DDBJ whole genome shotgun (WGS) entry which is preliminary data.</text>
</comment>
<accession>A0AAV9IT28</accession>
<gene>
    <name evidence="5" type="ORF">CDCA_CDCA04G1334</name>
</gene>
<dbReference type="SUPFAM" id="SSF103025">
    <property type="entry name" value="Folate-binding domain"/>
    <property type="match status" value="1"/>
</dbReference>
<dbReference type="Gene3D" id="3.30.1360.120">
    <property type="entry name" value="Probable tRNA modification gtpase trme, domain 1"/>
    <property type="match status" value="1"/>
</dbReference>
<dbReference type="PANTHER" id="PTHR22602:SF0">
    <property type="entry name" value="TRANSFERASE CAF17, MITOCHONDRIAL-RELATED"/>
    <property type="match status" value="1"/>
</dbReference>
<evidence type="ECO:0000256" key="1">
    <source>
        <dbReference type="ARBA" id="ARBA00004173"/>
    </source>
</evidence>
<reference evidence="5 6" key="1">
    <citation type="submission" date="2022-07" db="EMBL/GenBank/DDBJ databases">
        <title>Genome-wide signatures of adaptation to extreme environments.</title>
        <authorList>
            <person name="Cho C.H."/>
            <person name="Yoon H.S."/>
        </authorList>
    </citation>
    <scope>NUCLEOTIDE SEQUENCE [LARGE SCALE GENOMIC DNA]</scope>
    <source>
        <strain evidence="5 6">DBV 063 E5</strain>
    </source>
</reference>
<dbReference type="GO" id="GO:0005759">
    <property type="term" value="C:mitochondrial matrix"/>
    <property type="evidence" value="ECO:0007669"/>
    <property type="project" value="TreeGrafter"/>
</dbReference>
<protein>
    <recommendedName>
        <fullName evidence="4">CAF17 C-terminal domain-containing protein</fullName>
    </recommendedName>
</protein>
<sequence length="408" mass="45184">MAPAGRRLCLHRWTQFLARLSTPRRPRRALLSVVGSDTMPFIHGLCTADVQSHAAQTPKCLASCFLDRRGRVLFDALLYLRSPEEMWIEVDNRVAAVAREHLQRYRLRARVALGALERSHELYVQVPGNIQHAAEWQADALPQAVHTMDPRWPPLGRRLWLPGTATISHRPPHHSPLASSSVYQLYRILQAVPEGVEDVPAHEALPLECNFERLQAIAFHKGCYLGQELTARTHHVGVVRKRLVSGVLARSAAEAMQRAAAAEQFVAAAEEEVEVGLPHGMKSVFPDEAVIDYRAEQWLQGYALTQADLQDVGASHEPVDATAAASAADGSRIGVRTASTTAAARSRRPVGSLRSRAWNVALALVRLADADLRADLPLEARLLQVDTPAATSPLYFCWWIPPYLRQPK</sequence>
<dbReference type="InterPro" id="IPR027266">
    <property type="entry name" value="TrmE/GcvT-like"/>
</dbReference>
<evidence type="ECO:0000259" key="4">
    <source>
        <dbReference type="Pfam" id="PF25455"/>
    </source>
</evidence>
<dbReference type="InterPro" id="IPR017703">
    <property type="entry name" value="YgfZ/GCV_T_CS"/>
</dbReference>
<dbReference type="Proteomes" id="UP001301350">
    <property type="component" value="Unassembled WGS sequence"/>
</dbReference>
<keyword evidence="2" id="KW-0809">Transit peptide</keyword>
<name>A0AAV9IT28_CYACA</name>
<proteinExistence type="predicted"/>
<evidence type="ECO:0000256" key="2">
    <source>
        <dbReference type="ARBA" id="ARBA00022946"/>
    </source>
</evidence>
<organism evidence="5 6">
    <name type="scientific">Cyanidium caldarium</name>
    <name type="common">Red alga</name>
    <dbReference type="NCBI Taxonomy" id="2771"/>
    <lineage>
        <taxon>Eukaryota</taxon>
        <taxon>Rhodophyta</taxon>
        <taxon>Bangiophyceae</taxon>
        <taxon>Cyanidiales</taxon>
        <taxon>Cyanidiaceae</taxon>
        <taxon>Cyanidium</taxon>
    </lineage>
</organism>
<dbReference type="NCBIfam" id="TIGR03317">
    <property type="entry name" value="ygfZ_signature"/>
    <property type="match status" value="1"/>
</dbReference>